<evidence type="ECO:0000256" key="1">
    <source>
        <dbReference type="SAM" id="Phobius"/>
    </source>
</evidence>
<dbReference type="Proteomes" id="UP000061227">
    <property type="component" value="Unassembled WGS sequence"/>
</dbReference>
<protein>
    <submittedName>
        <fullName evidence="2">Uncharacterized protein</fullName>
    </submittedName>
</protein>
<keyword evidence="3" id="KW-1185">Reference proteome</keyword>
<keyword evidence="1" id="KW-0812">Transmembrane</keyword>
<dbReference type="STRING" id="220714.SAMN05660469_1003"/>
<reference evidence="2 3" key="1">
    <citation type="journal article" date="2015" name="BMC Genomics">
        <title>Comparative genomics of Fructobacillus spp. and Leuconostoc spp. reveals niche-specific evolution of Fructobacillus spp.</title>
        <authorList>
            <person name="Endo A."/>
            <person name="Tanizawa Y."/>
            <person name="Tanaka N."/>
            <person name="Maeno S."/>
            <person name="Kumar H."/>
            <person name="Shiwa Y."/>
            <person name="Okada S."/>
            <person name="Yoshikawa H."/>
            <person name="Dicks L."/>
            <person name="Nakagawa J."/>
            <person name="Arita M."/>
        </authorList>
    </citation>
    <scope>NUCLEOTIDE SEQUENCE [LARGE SCALE GENOMIC DNA]</scope>
    <source>
        <strain evidence="2 3">DSM 15468</strain>
    </source>
</reference>
<organism evidence="2 3">
    <name type="scientific">Fructobacillus pseudoficulneus</name>
    <dbReference type="NCBI Taxonomy" id="220714"/>
    <lineage>
        <taxon>Bacteria</taxon>
        <taxon>Bacillati</taxon>
        <taxon>Bacillota</taxon>
        <taxon>Bacilli</taxon>
        <taxon>Lactobacillales</taxon>
        <taxon>Lactobacillaceae</taxon>
        <taxon>Fructobacillus</taxon>
    </lineage>
</organism>
<gene>
    <name evidence="2" type="ORF">FPFC_050590</name>
</gene>
<evidence type="ECO:0000313" key="2">
    <source>
        <dbReference type="EMBL" id="GAP03242.1"/>
    </source>
</evidence>
<accession>A0A3F3GZ65</accession>
<proteinExistence type="predicted"/>
<dbReference type="EMBL" id="DF968067">
    <property type="protein sequence ID" value="GAP03242.1"/>
    <property type="molecule type" value="Genomic_DNA"/>
</dbReference>
<evidence type="ECO:0000313" key="3">
    <source>
        <dbReference type="Proteomes" id="UP000061227"/>
    </source>
</evidence>
<dbReference type="AlphaFoldDB" id="A0A3F3GZ65"/>
<keyword evidence="1" id="KW-1133">Transmembrane helix</keyword>
<name>A0A3F3GZ65_9LACO</name>
<feature type="transmembrane region" description="Helical" evidence="1">
    <location>
        <begin position="36"/>
        <end position="57"/>
    </location>
</feature>
<sequence>MANGRLKIDDIGVRMNEFLEIKTKVLKNQPRNHKNWIIALSFVLLIDFLLLLMILTGFQKMDFDWVLSIISFIPITYLVVRNIKLVNGVNAAVKGGALARMIDISDFDEVNQWFQQRQDSFAKSDIWHHSFTMKFTYVAWGCIESTDAYQLFIIDFSNGHELIKLTIKKDDLNNYANHAFITSLIQRIQKIAKMNQAFFRKHLYSYITFYIFH</sequence>
<keyword evidence="1" id="KW-0472">Membrane</keyword>
<feature type="transmembrane region" description="Helical" evidence="1">
    <location>
        <begin position="63"/>
        <end position="80"/>
    </location>
</feature>